<keyword evidence="1 2" id="KW-0728">SH3 domain</keyword>
<dbReference type="EMBL" id="AFYH01084069">
    <property type="status" value="NOT_ANNOTATED_CDS"/>
    <property type="molecule type" value="Genomic_DNA"/>
</dbReference>
<feature type="compositionally biased region" description="Basic and acidic residues" evidence="4">
    <location>
        <begin position="332"/>
        <end position="341"/>
    </location>
</feature>
<evidence type="ECO:0000256" key="2">
    <source>
        <dbReference type="PROSITE-ProRule" id="PRU00192"/>
    </source>
</evidence>
<feature type="compositionally biased region" description="Polar residues" evidence="4">
    <location>
        <begin position="482"/>
        <end position="496"/>
    </location>
</feature>
<organism evidence="6 7">
    <name type="scientific">Latimeria chalumnae</name>
    <name type="common">Coelacanth</name>
    <dbReference type="NCBI Taxonomy" id="7897"/>
    <lineage>
        <taxon>Eukaryota</taxon>
        <taxon>Metazoa</taxon>
        <taxon>Chordata</taxon>
        <taxon>Craniata</taxon>
        <taxon>Vertebrata</taxon>
        <taxon>Euteleostomi</taxon>
        <taxon>Coelacanthiformes</taxon>
        <taxon>Coelacanthidae</taxon>
        <taxon>Latimeria</taxon>
    </lineage>
</organism>
<dbReference type="Ensembl" id="ENSLACT00000016468.1">
    <property type="protein sequence ID" value="ENSLACP00000016354.1"/>
    <property type="gene ID" value="ENSLACG00000014409.1"/>
</dbReference>
<evidence type="ECO:0000256" key="1">
    <source>
        <dbReference type="ARBA" id="ARBA00022443"/>
    </source>
</evidence>
<dbReference type="FunCoup" id="H3B383">
    <property type="interactions" value="1170"/>
</dbReference>
<gene>
    <name evidence="6" type="primary">CD2AP</name>
</gene>
<dbReference type="InterPro" id="IPR050384">
    <property type="entry name" value="Endophilin_SH3RF"/>
</dbReference>
<feature type="compositionally biased region" description="Basic and acidic residues" evidence="4">
    <location>
        <begin position="523"/>
        <end position="542"/>
    </location>
</feature>
<feature type="compositionally biased region" description="Acidic residues" evidence="4">
    <location>
        <begin position="169"/>
        <end position="181"/>
    </location>
</feature>
<dbReference type="InterPro" id="IPR036028">
    <property type="entry name" value="SH3-like_dom_sf"/>
</dbReference>
<feature type="compositionally biased region" description="Polar residues" evidence="4">
    <location>
        <begin position="505"/>
        <end position="515"/>
    </location>
</feature>
<dbReference type="Pfam" id="PF07653">
    <property type="entry name" value="SH3_2"/>
    <property type="match status" value="1"/>
</dbReference>
<dbReference type="EMBL" id="AFYH01084061">
    <property type="status" value="NOT_ANNOTATED_CDS"/>
    <property type="molecule type" value="Genomic_DNA"/>
</dbReference>
<dbReference type="SUPFAM" id="SSF50044">
    <property type="entry name" value="SH3-domain"/>
    <property type="match status" value="3"/>
</dbReference>
<feature type="compositionally biased region" description="Pro residues" evidence="4">
    <location>
        <begin position="387"/>
        <end position="397"/>
    </location>
</feature>
<dbReference type="PRINTS" id="PR00452">
    <property type="entry name" value="SH3DOMAIN"/>
</dbReference>
<feature type="compositionally biased region" description="Low complexity" evidence="4">
    <location>
        <begin position="543"/>
        <end position="554"/>
    </location>
</feature>
<dbReference type="HOGENOM" id="CLU_024255_2_0_1"/>
<dbReference type="EMBL" id="AFYH01084068">
    <property type="status" value="NOT_ANNOTATED_CDS"/>
    <property type="molecule type" value="Genomic_DNA"/>
</dbReference>
<proteinExistence type="predicted"/>
<dbReference type="OMA" id="SKXKPKK"/>
<accession>H3B383</accession>
<feature type="domain" description="SH3" evidence="5">
    <location>
        <begin position="108"/>
        <end position="167"/>
    </location>
</feature>
<dbReference type="Pfam" id="PF00018">
    <property type="entry name" value="SH3_1"/>
    <property type="match status" value="1"/>
</dbReference>
<dbReference type="FunFam" id="2.30.30.40:FF:000112">
    <property type="entry name" value="SH3 domain-containing kinase-binding protein 1"/>
    <property type="match status" value="1"/>
</dbReference>
<dbReference type="CDD" id="cd12053">
    <property type="entry name" value="SH3_CD2AP_1"/>
    <property type="match status" value="1"/>
</dbReference>
<dbReference type="EMBL" id="AFYH01084065">
    <property type="status" value="NOT_ANNOTATED_CDS"/>
    <property type="molecule type" value="Genomic_DNA"/>
</dbReference>
<feature type="coiled-coil region" evidence="3">
    <location>
        <begin position="580"/>
        <end position="632"/>
    </location>
</feature>
<reference evidence="6" key="2">
    <citation type="submission" date="2025-08" db="UniProtKB">
        <authorList>
            <consortium name="Ensembl"/>
        </authorList>
    </citation>
    <scope>IDENTIFICATION</scope>
</reference>
<dbReference type="PRINTS" id="PR01887">
    <property type="entry name" value="SPECTRNALPHA"/>
</dbReference>
<evidence type="ECO:0000256" key="3">
    <source>
        <dbReference type="SAM" id="Coils"/>
    </source>
</evidence>
<dbReference type="Bgee" id="ENSLACG00000014409">
    <property type="expression patterns" value="Expressed in pectoral fin and 6 other cell types or tissues"/>
</dbReference>
<feature type="compositionally biased region" description="Basic and acidic residues" evidence="4">
    <location>
        <begin position="358"/>
        <end position="381"/>
    </location>
</feature>
<dbReference type="PROSITE" id="PS50002">
    <property type="entry name" value="SH3"/>
    <property type="match status" value="3"/>
</dbReference>
<dbReference type="EMBL" id="AFYH01084064">
    <property type="status" value="NOT_ANNOTATED_CDS"/>
    <property type="molecule type" value="Genomic_DNA"/>
</dbReference>
<feature type="region of interest" description="Disordered" evidence="4">
    <location>
        <begin position="169"/>
        <end position="212"/>
    </location>
</feature>
<dbReference type="SMART" id="SM00326">
    <property type="entry name" value="SH3"/>
    <property type="match status" value="3"/>
</dbReference>
<evidence type="ECO:0000256" key="4">
    <source>
        <dbReference type="SAM" id="MobiDB-lite"/>
    </source>
</evidence>
<keyword evidence="7" id="KW-1185">Reference proteome</keyword>
<dbReference type="FunFam" id="2.30.30.40:FF:000072">
    <property type="entry name" value="Unconventional Myosin IB"/>
    <property type="match status" value="2"/>
</dbReference>
<dbReference type="GO" id="GO:0016477">
    <property type="term" value="P:cell migration"/>
    <property type="evidence" value="ECO:0007669"/>
    <property type="project" value="TreeGrafter"/>
</dbReference>
<dbReference type="Gene3D" id="2.30.30.40">
    <property type="entry name" value="SH3 Domains"/>
    <property type="match status" value="3"/>
</dbReference>
<dbReference type="GO" id="GO:0003094">
    <property type="term" value="P:glomerular filtration"/>
    <property type="evidence" value="ECO:0007669"/>
    <property type="project" value="Ensembl"/>
</dbReference>
<dbReference type="AlphaFoldDB" id="H3B383"/>
<dbReference type="STRING" id="7897.ENSLACP00000016354"/>
<evidence type="ECO:0000313" key="7">
    <source>
        <dbReference type="Proteomes" id="UP000008672"/>
    </source>
</evidence>
<dbReference type="EMBL" id="AFYH01084066">
    <property type="status" value="NOT_ANNOTATED_CDS"/>
    <property type="molecule type" value="Genomic_DNA"/>
</dbReference>
<dbReference type="Pfam" id="PF14604">
    <property type="entry name" value="SH3_9"/>
    <property type="match status" value="1"/>
</dbReference>
<feature type="domain" description="SH3" evidence="5">
    <location>
        <begin position="271"/>
        <end position="332"/>
    </location>
</feature>
<dbReference type="InParanoid" id="H3B383"/>
<protein>
    <submittedName>
        <fullName evidence="6">CD2 associated protein</fullName>
    </submittedName>
</protein>
<dbReference type="EMBL" id="AFYH01084060">
    <property type="status" value="NOT_ANNOTATED_CDS"/>
    <property type="molecule type" value="Genomic_DNA"/>
</dbReference>
<dbReference type="InterPro" id="IPR001452">
    <property type="entry name" value="SH3_domain"/>
</dbReference>
<feature type="region of interest" description="Disordered" evidence="4">
    <location>
        <begin position="226"/>
        <end position="270"/>
    </location>
</feature>
<dbReference type="EMBL" id="AFYH01084063">
    <property type="status" value="NOT_ANNOTATED_CDS"/>
    <property type="molecule type" value="Genomic_DNA"/>
</dbReference>
<dbReference type="InterPro" id="IPR035775">
    <property type="entry name" value="CD2AP_SH3_1"/>
</dbReference>
<feature type="compositionally biased region" description="Polar residues" evidence="4">
    <location>
        <begin position="185"/>
        <end position="203"/>
    </location>
</feature>
<sequence>MVEVIVEFDYEAVHDDELTIRVGDIIKNVKKLEEEGWSEGELNGKKGVFPDNFVKEIKIDTEPKDETLPIKREKTGNVASLVQRMSTYGIPAGGFPSQGNPRSFRRRSKKRQCKVVFDYIPQNEDELELKVGDVIEIQEEVEEGWWSGTLNEKSGIFPTNFVKELEATEDGDPLDSQEDADISNKDATGSSPTSPVCSGNEPATAQPKKIRGVGFGDIFKEGSVKLRPRTSSCESEDKKHDKPLPPVPSGAKLPPAQNSELMRPEPESKPRIKECCKALYSYEGTNDDELSLKEGDIVLIINKETGEQGWWEGELNGKRGVFPDNFVTLLSEPEKDIEKPKKPPPPIKVPASKPEFPAGEKKPLPLKHDEKDEKSIPDQKPVKPAAPVVPPKKPIPPGKANSLLRGGSIPPKRPEKPFLPPPAAKSNGELPSVRPKSEFEPVSFRLKPENEIIPVRPKSTEVESQPDRNSRDTDLINFDDVLSTSEKLSHPTTSRPKIQGRRLPTNFTVSSTQTKEAVLETSLKADRQEEEMTKPKATEVKKLPTPSAPSLSSARLSSTLFGTVDLKPKTEVNNESRPMEDELRAQISDLMNTVESLKLQYRKELADIRKDMEEEKKKRINLEMEIEKLRKIVHST</sequence>
<dbReference type="PANTHER" id="PTHR14167">
    <property type="entry name" value="SH3 DOMAIN-CONTAINING"/>
    <property type="match status" value="1"/>
</dbReference>
<evidence type="ECO:0000313" key="6">
    <source>
        <dbReference type="Ensembl" id="ENSLACP00000016354.1"/>
    </source>
</evidence>
<reference evidence="7" key="1">
    <citation type="submission" date="2011-08" db="EMBL/GenBank/DDBJ databases">
        <title>The draft genome of Latimeria chalumnae.</title>
        <authorList>
            <person name="Di Palma F."/>
            <person name="Alfoldi J."/>
            <person name="Johnson J."/>
            <person name="Berlin A."/>
            <person name="Gnerre S."/>
            <person name="Jaffe D."/>
            <person name="MacCallum I."/>
            <person name="Young S."/>
            <person name="Walker B.J."/>
            <person name="Lander E."/>
            <person name="Lindblad-Toh K."/>
        </authorList>
    </citation>
    <scope>NUCLEOTIDE SEQUENCE [LARGE SCALE GENOMIC DNA]</scope>
    <source>
        <strain evidence="7">Wild caught</strain>
    </source>
</reference>
<feature type="compositionally biased region" description="Basic and acidic residues" evidence="4">
    <location>
        <begin position="458"/>
        <end position="474"/>
    </location>
</feature>
<dbReference type="PANTHER" id="PTHR14167:SF23">
    <property type="entry name" value="CD2-ASSOCIATED PROTEIN"/>
    <property type="match status" value="1"/>
</dbReference>
<dbReference type="Proteomes" id="UP000008672">
    <property type="component" value="Unassembled WGS sequence"/>
</dbReference>
<dbReference type="eggNOG" id="KOG4348">
    <property type="taxonomic scope" value="Eukaryota"/>
</dbReference>
<dbReference type="GeneTree" id="ENSGT00940000157566"/>
<keyword evidence="3" id="KW-0175">Coiled coil</keyword>
<feature type="region of interest" description="Disordered" evidence="4">
    <location>
        <begin position="331"/>
        <end position="554"/>
    </location>
</feature>
<name>H3B383_LATCH</name>
<feature type="domain" description="SH3" evidence="5">
    <location>
        <begin position="1"/>
        <end position="59"/>
    </location>
</feature>
<dbReference type="EMBL" id="AFYH01084067">
    <property type="status" value="NOT_ANNOTATED_CDS"/>
    <property type="molecule type" value="Genomic_DNA"/>
</dbReference>
<reference evidence="6" key="3">
    <citation type="submission" date="2025-09" db="UniProtKB">
        <authorList>
            <consortium name="Ensembl"/>
        </authorList>
    </citation>
    <scope>IDENTIFICATION</scope>
</reference>
<dbReference type="CDD" id="cd11875">
    <property type="entry name" value="SH3_CD2AP-like_3"/>
    <property type="match status" value="1"/>
</dbReference>
<evidence type="ECO:0000259" key="5">
    <source>
        <dbReference type="PROSITE" id="PS50002"/>
    </source>
</evidence>
<dbReference type="GO" id="GO:0039021">
    <property type="term" value="P:pronephric glomerulus development"/>
    <property type="evidence" value="ECO:0007669"/>
    <property type="project" value="Ensembl"/>
</dbReference>
<dbReference type="GO" id="GO:0007015">
    <property type="term" value="P:actin filament organization"/>
    <property type="evidence" value="ECO:0007669"/>
    <property type="project" value="TreeGrafter"/>
</dbReference>
<dbReference type="EMBL" id="AFYH01084062">
    <property type="status" value="NOT_ANNOTATED_CDS"/>
    <property type="molecule type" value="Genomic_DNA"/>
</dbReference>